<keyword evidence="1" id="KW-0863">Zinc-finger</keyword>
<dbReference type="EMBL" id="JBBXJM010000002">
    <property type="protein sequence ID" value="KAL1411161.1"/>
    <property type="molecule type" value="Genomic_DNA"/>
</dbReference>
<evidence type="ECO:0000259" key="3">
    <source>
        <dbReference type="PROSITE" id="PS51083"/>
    </source>
</evidence>
<dbReference type="PANTHER" id="PTHR15555:SF0">
    <property type="entry name" value="ZINC FINGER HIT DOMAIN-CONTAINING PROTEIN 2"/>
    <property type="match status" value="1"/>
</dbReference>
<comment type="caution">
    <text evidence="4">The sequence shown here is derived from an EMBL/GenBank/DDBJ whole genome shotgun (WGS) entry which is preliminary data.</text>
</comment>
<sequence>MSIRQPKPKAIRLPFAVPRPQRGAEPPARICGICRQQDSRYTCPRCNVAYCSLACFRAPAHAQCSEPFYKATVREQIAADAGAGDAEKRATLAMLRRFEEAAADGEDVLGALQAEEGDDDDALAAALDGVDLDTIDSNELFRLLPPAHRDAFLAAMRDPESEETRELLADASAAGLGEAAADADAPPVLPWWEGAVDGPPAAPAPERTDPAILAAISPPAGVGPKLAYNVLAVVLAYLHTLLSFRLPSLDSAYLAAAGVDPEDVKAEIAALVPFLTSAKSTTRYTSAQEAWGAVWEGIGGAPGTLPRLLDMAAGLLHPPITTDPPRAASALDDLYALFARPKPGAAAPRKIAFYLAALGQVSRPEWLALEREVRRDADKLREESAPEPAEPAVGASLKIDEPAPGPLPPASITLL</sequence>
<dbReference type="PANTHER" id="PTHR15555">
    <property type="entry name" value="ZINC FINGER HIT DOMAIN CONTAINING PROTEIN 2 PROTEIN FON -RELATED"/>
    <property type="match status" value="1"/>
</dbReference>
<dbReference type="Pfam" id="PF04438">
    <property type="entry name" value="zf-HIT"/>
    <property type="match status" value="1"/>
</dbReference>
<feature type="domain" description="HIT-type" evidence="3">
    <location>
        <begin position="31"/>
        <end position="64"/>
    </location>
</feature>
<dbReference type="InterPro" id="IPR007529">
    <property type="entry name" value="Znf_HIT"/>
</dbReference>
<gene>
    <name evidence="4" type="ORF">Q8F55_002111</name>
</gene>
<proteinExistence type="predicted"/>
<evidence type="ECO:0000313" key="5">
    <source>
        <dbReference type="Proteomes" id="UP001565368"/>
    </source>
</evidence>
<dbReference type="PROSITE" id="PS51083">
    <property type="entry name" value="ZF_HIT"/>
    <property type="match status" value="1"/>
</dbReference>
<name>A0ABR3Q8V7_9TREE</name>
<dbReference type="SUPFAM" id="SSF144232">
    <property type="entry name" value="HIT/MYND zinc finger-like"/>
    <property type="match status" value="1"/>
</dbReference>
<dbReference type="GeneID" id="95983154"/>
<dbReference type="Gene3D" id="3.30.60.190">
    <property type="match status" value="1"/>
</dbReference>
<accession>A0ABR3Q8V7</accession>
<dbReference type="InterPro" id="IPR039646">
    <property type="entry name" value="ZNHIT2"/>
</dbReference>
<organism evidence="4 5">
    <name type="scientific">Vanrija albida</name>
    <dbReference type="NCBI Taxonomy" id="181172"/>
    <lineage>
        <taxon>Eukaryota</taxon>
        <taxon>Fungi</taxon>
        <taxon>Dikarya</taxon>
        <taxon>Basidiomycota</taxon>
        <taxon>Agaricomycotina</taxon>
        <taxon>Tremellomycetes</taxon>
        <taxon>Trichosporonales</taxon>
        <taxon>Trichosporonaceae</taxon>
        <taxon>Vanrija</taxon>
    </lineage>
</organism>
<evidence type="ECO:0000256" key="2">
    <source>
        <dbReference type="SAM" id="MobiDB-lite"/>
    </source>
</evidence>
<dbReference type="CDD" id="cd23024">
    <property type="entry name" value="zf-HIT_ZNHIT2-3"/>
    <property type="match status" value="1"/>
</dbReference>
<protein>
    <recommendedName>
        <fullName evidence="3">HIT-type domain-containing protein</fullName>
    </recommendedName>
</protein>
<reference evidence="4 5" key="1">
    <citation type="submission" date="2023-08" db="EMBL/GenBank/DDBJ databases">
        <title>Annotated Genome Sequence of Vanrija albida AlHP1.</title>
        <authorList>
            <person name="Herzog R."/>
        </authorList>
    </citation>
    <scope>NUCLEOTIDE SEQUENCE [LARGE SCALE GENOMIC DNA]</scope>
    <source>
        <strain evidence="4 5">AlHP1</strain>
    </source>
</reference>
<keyword evidence="1" id="KW-0862">Zinc</keyword>
<dbReference type="Proteomes" id="UP001565368">
    <property type="component" value="Unassembled WGS sequence"/>
</dbReference>
<feature type="region of interest" description="Disordered" evidence="2">
    <location>
        <begin position="376"/>
        <end position="415"/>
    </location>
</feature>
<dbReference type="RefSeq" id="XP_069211105.1">
    <property type="nucleotide sequence ID" value="XM_069350719.1"/>
</dbReference>
<evidence type="ECO:0000313" key="4">
    <source>
        <dbReference type="EMBL" id="KAL1411161.1"/>
    </source>
</evidence>
<evidence type="ECO:0000256" key="1">
    <source>
        <dbReference type="PROSITE-ProRule" id="PRU00453"/>
    </source>
</evidence>
<keyword evidence="1" id="KW-0479">Metal-binding</keyword>
<keyword evidence="5" id="KW-1185">Reference proteome</keyword>